<organism evidence="1">
    <name type="scientific">marine metagenome</name>
    <dbReference type="NCBI Taxonomy" id="408172"/>
    <lineage>
        <taxon>unclassified sequences</taxon>
        <taxon>metagenomes</taxon>
        <taxon>ecological metagenomes</taxon>
    </lineage>
</organism>
<evidence type="ECO:0000313" key="1">
    <source>
        <dbReference type="EMBL" id="SVE34185.1"/>
    </source>
</evidence>
<protein>
    <submittedName>
        <fullName evidence="1">Uncharacterized protein</fullName>
    </submittedName>
</protein>
<feature type="non-terminal residue" evidence="1">
    <location>
        <position position="92"/>
    </location>
</feature>
<dbReference type="EMBL" id="UINC01210634">
    <property type="protein sequence ID" value="SVE34185.1"/>
    <property type="molecule type" value="Genomic_DNA"/>
</dbReference>
<proteinExistence type="predicted"/>
<dbReference type="AlphaFoldDB" id="A0A383CQT6"/>
<name>A0A383CQT6_9ZZZZ</name>
<accession>A0A383CQT6</accession>
<sequence length="92" mass="10639">MSHFAEIDNNNIVLRVIVAEQDVIDSGIVGNKENWIQTSYNTFCGVHINNKTPLRKNYASPGYKYDKTRDAFIRPKPFDSWLLNEDTCDWDA</sequence>
<reference evidence="1" key="1">
    <citation type="submission" date="2018-05" db="EMBL/GenBank/DDBJ databases">
        <authorList>
            <person name="Lanie J.A."/>
            <person name="Ng W.-L."/>
            <person name="Kazmierczak K.M."/>
            <person name="Andrzejewski T.M."/>
            <person name="Davidsen T.M."/>
            <person name="Wayne K.J."/>
            <person name="Tettelin H."/>
            <person name="Glass J.I."/>
            <person name="Rusch D."/>
            <person name="Podicherti R."/>
            <person name="Tsui H.-C.T."/>
            <person name="Winkler M.E."/>
        </authorList>
    </citation>
    <scope>NUCLEOTIDE SEQUENCE</scope>
</reference>
<gene>
    <name evidence="1" type="ORF">METZ01_LOCUS487039</name>
</gene>